<evidence type="ECO:0000313" key="3">
    <source>
        <dbReference type="Proteomes" id="UP000291117"/>
    </source>
</evidence>
<keyword evidence="3" id="KW-1185">Reference proteome</keyword>
<proteinExistence type="predicted"/>
<dbReference type="RefSeq" id="WP_131610378.1">
    <property type="nucleotide sequence ID" value="NZ_SJSM01000011.1"/>
</dbReference>
<keyword evidence="2" id="KW-0012">Acyltransferase</keyword>
<dbReference type="SUPFAM" id="SSF69593">
    <property type="entry name" value="Glycerol-3-phosphate (1)-acyltransferase"/>
    <property type="match status" value="1"/>
</dbReference>
<dbReference type="Pfam" id="PF01553">
    <property type="entry name" value="Acyltransferase"/>
    <property type="match status" value="1"/>
</dbReference>
<evidence type="ECO:0000259" key="1">
    <source>
        <dbReference type="SMART" id="SM00563"/>
    </source>
</evidence>
<reference evidence="2 3" key="1">
    <citation type="submission" date="2019-02" db="EMBL/GenBank/DDBJ databases">
        <title>Pedobacter sp. RP-3-8 sp. nov., isolated from Arctic soil.</title>
        <authorList>
            <person name="Dahal R.H."/>
        </authorList>
    </citation>
    <scope>NUCLEOTIDE SEQUENCE [LARGE SCALE GENOMIC DNA]</scope>
    <source>
        <strain evidence="2 3">RP-3-8</strain>
    </source>
</reference>
<organism evidence="2 3">
    <name type="scientific">Pedobacter hiemivivus</name>
    <dbReference type="NCBI Taxonomy" id="2530454"/>
    <lineage>
        <taxon>Bacteria</taxon>
        <taxon>Pseudomonadati</taxon>
        <taxon>Bacteroidota</taxon>
        <taxon>Sphingobacteriia</taxon>
        <taxon>Sphingobacteriales</taxon>
        <taxon>Sphingobacteriaceae</taxon>
        <taxon>Pedobacter</taxon>
    </lineage>
</organism>
<name>A0A4R0N4H1_9SPHI</name>
<dbReference type="EMBL" id="SJSM01000011">
    <property type="protein sequence ID" value="TCC94725.1"/>
    <property type="molecule type" value="Genomic_DNA"/>
</dbReference>
<keyword evidence="2" id="KW-0808">Transferase</keyword>
<accession>A0A4R0N4H1</accession>
<protein>
    <submittedName>
        <fullName evidence="2">Glycerol acyltransferase</fullName>
    </submittedName>
</protein>
<dbReference type="AlphaFoldDB" id="A0A4R0N4H1"/>
<evidence type="ECO:0000313" key="2">
    <source>
        <dbReference type="EMBL" id="TCC94725.1"/>
    </source>
</evidence>
<feature type="domain" description="Phospholipid/glycerol acyltransferase" evidence="1">
    <location>
        <begin position="44"/>
        <end position="165"/>
    </location>
</feature>
<comment type="caution">
    <text evidence="2">The sequence shown here is derived from an EMBL/GenBank/DDBJ whole genome shotgun (WGS) entry which is preliminary data.</text>
</comment>
<dbReference type="OrthoDB" id="152799at2"/>
<dbReference type="GO" id="GO:0016746">
    <property type="term" value="F:acyltransferase activity"/>
    <property type="evidence" value="ECO:0007669"/>
    <property type="project" value="UniProtKB-KW"/>
</dbReference>
<dbReference type="InterPro" id="IPR002123">
    <property type="entry name" value="Plipid/glycerol_acylTrfase"/>
</dbReference>
<dbReference type="SMART" id="SM00563">
    <property type="entry name" value="PlsC"/>
    <property type="match status" value="1"/>
</dbReference>
<gene>
    <name evidence="2" type="ORF">EZ444_17165</name>
</gene>
<dbReference type="Proteomes" id="UP000291117">
    <property type="component" value="Unassembled WGS sequence"/>
</dbReference>
<sequence length="222" mass="25982">MIIKAKPLSPFFFKCGTKIIGWLFKRRFNKIILRNIDIKPDHSYLLMCNHFSFLDGLIAYHLCDKSLRKKNGMKQLYIMSLKKQMEKNKWLRYFGSFSVDPGKRSIKESFDYAAEILSKPGNVLLFYPQGNLESSQVRHIQFQDGLKQIVPKVKGKCQLIWSSNLIEYFESTKPSLYYNLLDCGTGEAFDFESLKQQVNQHHRASIEKNIRFTKEPISYTTT</sequence>